<evidence type="ECO:0000256" key="12">
    <source>
        <dbReference type="PIRSR" id="PIRSR039133-1"/>
    </source>
</evidence>
<evidence type="ECO:0000259" key="17">
    <source>
        <dbReference type="Pfam" id="PF00899"/>
    </source>
</evidence>
<evidence type="ECO:0000256" key="15">
    <source>
        <dbReference type="PROSITE-ProRule" id="PRU10132"/>
    </source>
</evidence>
<keyword evidence="16" id="KW-1133">Transmembrane helix</keyword>
<dbReference type="InterPro" id="IPR045886">
    <property type="entry name" value="ThiF/MoeB/HesA"/>
</dbReference>
<evidence type="ECO:0000259" key="18">
    <source>
        <dbReference type="Pfam" id="PF10585"/>
    </source>
</evidence>
<gene>
    <name evidence="20" type="ORF">THASP1DRAFT_19331</name>
</gene>
<dbReference type="InterPro" id="IPR033127">
    <property type="entry name" value="UBQ-activ_enz_E1_Cys_AS"/>
</dbReference>
<comment type="similarity">
    <text evidence="3 11">Belongs to the ubiquitin-activating E1 family.</text>
</comment>
<feature type="binding site" evidence="13">
    <location>
        <begin position="60"/>
        <end position="63"/>
    </location>
    <ligand>
        <name>ATP</name>
        <dbReference type="ChEBI" id="CHEBI:30616"/>
    </ligand>
</feature>
<reference evidence="21" key="1">
    <citation type="journal article" date="2018" name="Nat. Microbiol.">
        <title>Leveraging single-cell genomics to expand the fungal tree of life.</title>
        <authorList>
            <person name="Ahrendt S.R."/>
            <person name="Quandt C.A."/>
            <person name="Ciobanu D."/>
            <person name="Clum A."/>
            <person name="Salamov A."/>
            <person name="Andreopoulos B."/>
            <person name="Cheng J.F."/>
            <person name="Woyke T."/>
            <person name="Pelin A."/>
            <person name="Henrissat B."/>
            <person name="Reynolds N.K."/>
            <person name="Benny G.L."/>
            <person name="Smith M.E."/>
            <person name="James T.Y."/>
            <person name="Grigoriev I.V."/>
        </authorList>
    </citation>
    <scope>NUCLEOTIDE SEQUENCE [LARGE SCALE GENOMIC DNA]</scope>
    <source>
        <strain evidence="21">RSA 1356</strain>
    </source>
</reference>
<dbReference type="Gene3D" id="3.10.290.20">
    <property type="entry name" value="Ubiquitin-like 2 activating enzyme e1b. Chain: B, domain 3"/>
    <property type="match status" value="1"/>
</dbReference>
<keyword evidence="7 11" id="KW-0833">Ubl conjugation pathway</keyword>
<dbReference type="Pfam" id="PF00899">
    <property type="entry name" value="ThiF"/>
    <property type="match status" value="1"/>
</dbReference>
<evidence type="ECO:0000256" key="13">
    <source>
        <dbReference type="PIRSR" id="PIRSR039133-2"/>
    </source>
</evidence>
<keyword evidence="4" id="KW-0808">Transferase</keyword>
<evidence type="ECO:0000256" key="16">
    <source>
        <dbReference type="SAM" id="Phobius"/>
    </source>
</evidence>
<evidence type="ECO:0000256" key="11">
    <source>
        <dbReference type="PIRNR" id="PIRNR039133"/>
    </source>
</evidence>
<evidence type="ECO:0000313" key="21">
    <source>
        <dbReference type="Proteomes" id="UP000271241"/>
    </source>
</evidence>
<evidence type="ECO:0000256" key="6">
    <source>
        <dbReference type="ARBA" id="ARBA00022741"/>
    </source>
</evidence>
<evidence type="ECO:0000256" key="5">
    <source>
        <dbReference type="ARBA" id="ARBA00022723"/>
    </source>
</evidence>
<evidence type="ECO:0000256" key="10">
    <source>
        <dbReference type="ARBA" id="ARBA00023242"/>
    </source>
</evidence>
<dbReference type="Proteomes" id="UP000271241">
    <property type="component" value="Unassembled WGS sequence"/>
</dbReference>
<dbReference type="InterPro" id="IPR023318">
    <property type="entry name" value="Ub_act_enz_dom_a_sf"/>
</dbReference>
<dbReference type="PANTHER" id="PTHR10953">
    <property type="entry name" value="UBIQUITIN-ACTIVATING ENZYME E1"/>
    <property type="match status" value="1"/>
</dbReference>
<keyword evidence="6 11" id="KW-0547">Nucleotide-binding</keyword>
<evidence type="ECO:0000256" key="2">
    <source>
        <dbReference type="ARBA" id="ARBA00004718"/>
    </source>
</evidence>
<sequence length="553" mass="61258">MRPAPRLDLLFGPALMRRVSTARVLMVGAGGIGCELLKNLVMSGFTRIDVIDLDTIDLSNLNRQFLFQKRHIKQSKAHVARDSALRFHPAAEIQSHHANIKDERFDVDWFRGFDLVTNALDNLGKIDRLTDVCSVDARRHVNRMCLAANVPLIESGTAGYLGQATVIQQGSTECFECQPKPTPKTFPICTIRSTPTAPIHCIVWAKSYLFTQLFDRPEDDEAAAISSEKSDTAELESLRRETEALARIREAAGSASYPRDVFTKVFRDDIVRLASVEEMWQSRAAPVALDFNTLQQGAEVAEAVAAATNAPRLEQRVWSTAECFRTFVSRQVRCFRIASRLGERISTLRKEDADASIAFDKDDADALDFVTAASNLRAQIFGIEQKSRFDVKAMAGSIIPAIATTNAIIAGVIVMQAMRVLERRLDECKTIYLAHGGRRDRLFYSEQLSAPNPTCYVCRNVYVTLPADTRRATLRDLVHHILAPSINEGGLGLGTDVSLMESGRMLYDADWDDNLDRTLESLGLTNGKMLTVAPEDDAILGAGRAVIVIIAQR</sequence>
<keyword evidence="16" id="KW-0472">Membrane</keyword>
<keyword evidence="5 11" id="KW-0479">Metal-binding</keyword>
<evidence type="ECO:0000256" key="9">
    <source>
        <dbReference type="ARBA" id="ARBA00022840"/>
    </source>
</evidence>
<feature type="binding site" evidence="13">
    <location>
        <position position="52"/>
    </location>
    <ligand>
        <name>ATP</name>
        <dbReference type="ChEBI" id="CHEBI:30616"/>
    </ligand>
</feature>
<dbReference type="PROSITE" id="PS00865">
    <property type="entry name" value="UBIQUITIN_ACTIVAT_2"/>
    <property type="match status" value="1"/>
</dbReference>
<evidence type="ECO:0000256" key="1">
    <source>
        <dbReference type="ARBA" id="ARBA00004123"/>
    </source>
</evidence>
<dbReference type="Pfam" id="PF10585">
    <property type="entry name" value="UBA_E1_SCCH"/>
    <property type="match status" value="1"/>
</dbReference>
<dbReference type="PANTHER" id="PTHR10953:SF5">
    <property type="entry name" value="SUMO-ACTIVATING ENZYME SUBUNIT 2"/>
    <property type="match status" value="1"/>
</dbReference>
<dbReference type="InterPro" id="IPR000594">
    <property type="entry name" value="ThiF_NAD_FAD-bd"/>
</dbReference>
<proteinExistence type="inferred from homology"/>
<keyword evidence="16" id="KW-0812">Transmembrane</keyword>
<evidence type="ECO:0000256" key="8">
    <source>
        <dbReference type="ARBA" id="ARBA00022833"/>
    </source>
</evidence>
<keyword evidence="21" id="KW-1185">Reference proteome</keyword>
<name>A0A4V1IVZ6_9FUNG</name>
<comment type="subcellular location">
    <subcellularLocation>
        <location evidence="1">Nucleus</location>
    </subcellularLocation>
</comment>
<feature type="binding site" evidence="14">
    <location>
        <position position="177"/>
    </location>
    <ligand>
        <name>Zn(2+)</name>
        <dbReference type="ChEBI" id="CHEBI:29105"/>
    </ligand>
</feature>
<dbReference type="GO" id="GO:0005737">
    <property type="term" value="C:cytoplasm"/>
    <property type="evidence" value="ECO:0007669"/>
    <property type="project" value="TreeGrafter"/>
</dbReference>
<feature type="active site" description="Glycyl thioester intermediate" evidence="12 15">
    <location>
        <position position="189"/>
    </location>
</feature>
<dbReference type="InterPro" id="IPR028077">
    <property type="entry name" value="UAE_UbL_dom"/>
</dbReference>
<dbReference type="UniPathway" id="UPA00886"/>
<keyword evidence="10" id="KW-0539">Nucleus</keyword>
<dbReference type="FunFam" id="3.50.50.80:FF:000002">
    <property type="entry name" value="SUMO-activating enzyme subunit 2"/>
    <property type="match status" value="1"/>
</dbReference>
<dbReference type="SUPFAM" id="SSF69572">
    <property type="entry name" value="Activating enzymes of the ubiquitin-like proteins"/>
    <property type="match status" value="1"/>
</dbReference>
<evidence type="ECO:0000256" key="14">
    <source>
        <dbReference type="PIRSR" id="PIRSR039133-3"/>
    </source>
</evidence>
<accession>A0A4V1IVZ6</accession>
<dbReference type="Gene3D" id="3.50.50.80">
    <property type="entry name" value="Ubiquitin-activating enzyme E1, inactive adenylation domain, subdomain 1"/>
    <property type="match status" value="1"/>
</dbReference>
<dbReference type="Gene3D" id="1.10.10.520">
    <property type="entry name" value="Ubiquitin activating enzymes (Uba3). Chain: B, domain 2"/>
    <property type="match status" value="1"/>
</dbReference>
<dbReference type="FunFam" id="3.40.50.720:FF:000618">
    <property type="entry name" value="SUMO-activating enzyme subunit 2"/>
    <property type="match status" value="1"/>
</dbReference>
<dbReference type="AlphaFoldDB" id="A0A4V1IVZ6"/>
<keyword evidence="8 11" id="KW-0862">Zinc</keyword>
<evidence type="ECO:0000256" key="4">
    <source>
        <dbReference type="ARBA" id="ARBA00022679"/>
    </source>
</evidence>
<keyword evidence="9 11" id="KW-0067">ATP-binding</keyword>
<dbReference type="InterPro" id="IPR019572">
    <property type="entry name" value="UBA_E1_SCCH"/>
</dbReference>
<dbReference type="EMBL" id="KZ993032">
    <property type="protein sequence ID" value="RKP05789.1"/>
    <property type="molecule type" value="Genomic_DNA"/>
</dbReference>
<dbReference type="STRING" id="78915.A0A4V1IVZ6"/>
<comment type="pathway">
    <text evidence="2 11">Protein modification; protein sumoylation.</text>
</comment>
<evidence type="ECO:0000256" key="7">
    <source>
        <dbReference type="ARBA" id="ARBA00022786"/>
    </source>
</evidence>
<feature type="binding site" evidence="14">
    <location>
        <position position="174"/>
    </location>
    <ligand>
        <name>Zn(2+)</name>
        <dbReference type="ChEBI" id="CHEBI:29105"/>
    </ligand>
</feature>
<organism evidence="20 21">
    <name type="scientific">Thamnocephalis sphaerospora</name>
    <dbReference type="NCBI Taxonomy" id="78915"/>
    <lineage>
        <taxon>Eukaryota</taxon>
        <taxon>Fungi</taxon>
        <taxon>Fungi incertae sedis</taxon>
        <taxon>Zoopagomycota</taxon>
        <taxon>Zoopagomycotina</taxon>
        <taxon>Zoopagomycetes</taxon>
        <taxon>Zoopagales</taxon>
        <taxon>Sigmoideomycetaceae</taxon>
        <taxon>Thamnocephalis</taxon>
    </lineage>
</organism>
<feature type="domain" description="Ubiquitin/SUMO-activating enzyme ubiquitin-like" evidence="19">
    <location>
        <begin position="467"/>
        <end position="533"/>
    </location>
</feature>
<dbReference type="OrthoDB" id="10255449at2759"/>
<comment type="subunit">
    <text evidence="11">Heterodimer.</text>
</comment>
<feature type="binding site" evidence="14">
    <location>
        <position position="455"/>
    </location>
    <ligand>
        <name>Zn(2+)</name>
        <dbReference type="ChEBI" id="CHEBI:29105"/>
    </ligand>
</feature>
<feature type="binding site" evidence="13">
    <location>
        <position position="76"/>
    </location>
    <ligand>
        <name>ATP</name>
        <dbReference type="ChEBI" id="CHEBI:30616"/>
    </ligand>
</feature>
<evidence type="ECO:0000256" key="3">
    <source>
        <dbReference type="ARBA" id="ARBA00005673"/>
    </source>
</evidence>
<feature type="domain" description="THIF-type NAD/FAD binding fold" evidence="17">
    <location>
        <begin position="10"/>
        <end position="455"/>
    </location>
</feature>
<protein>
    <recommendedName>
        <fullName evidence="11">Ubiquitin-activating enzyme E1-like</fullName>
    </recommendedName>
</protein>
<dbReference type="PROSITE" id="PS51257">
    <property type="entry name" value="PROKAR_LIPOPROTEIN"/>
    <property type="match status" value="1"/>
</dbReference>
<feature type="transmembrane region" description="Helical" evidence="16">
    <location>
        <begin position="393"/>
        <end position="415"/>
    </location>
</feature>
<feature type="binding site" evidence="13">
    <location>
        <begin position="28"/>
        <end position="33"/>
    </location>
    <ligand>
        <name>ATP</name>
        <dbReference type="ChEBI" id="CHEBI:30616"/>
    </ligand>
</feature>
<dbReference type="InterPro" id="IPR035985">
    <property type="entry name" value="Ubiquitin-activating_enz"/>
</dbReference>
<feature type="domain" description="Ubiquitin-activating enzyme SCCH" evidence="18">
    <location>
        <begin position="353"/>
        <end position="392"/>
    </location>
</feature>
<dbReference type="InterPro" id="IPR030661">
    <property type="entry name" value="Uba2"/>
</dbReference>
<dbReference type="GO" id="GO:0016740">
    <property type="term" value="F:transferase activity"/>
    <property type="evidence" value="ECO:0007669"/>
    <property type="project" value="UniProtKB-KW"/>
</dbReference>
<dbReference type="GO" id="GO:0046872">
    <property type="term" value="F:metal ion binding"/>
    <property type="evidence" value="ECO:0007669"/>
    <property type="project" value="UniProtKB-KW"/>
</dbReference>
<dbReference type="InterPro" id="IPR042449">
    <property type="entry name" value="Ub-E1_IAD_1"/>
</dbReference>
<evidence type="ECO:0000313" key="20">
    <source>
        <dbReference type="EMBL" id="RKP05789.1"/>
    </source>
</evidence>
<dbReference type="PIRSF" id="PIRSF039133">
    <property type="entry name" value="SUMO_E1B"/>
    <property type="match status" value="1"/>
</dbReference>
<dbReference type="Pfam" id="PF14732">
    <property type="entry name" value="UAE_UbL"/>
    <property type="match status" value="1"/>
</dbReference>
<dbReference type="GO" id="GO:0016925">
    <property type="term" value="P:protein sumoylation"/>
    <property type="evidence" value="ECO:0007669"/>
    <property type="project" value="UniProtKB-UniRule"/>
</dbReference>
<feature type="binding site" evidence="13">
    <location>
        <begin position="121"/>
        <end position="138"/>
    </location>
    <ligand>
        <name>ATP</name>
        <dbReference type="ChEBI" id="CHEBI:30616"/>
    </ligand>
</feature>
<feature type="binding site" evidence="14">
    <location>
        <position position="458"/>
    </location>
    <ligand>
        <name>Zn(2+)</name>
        <dbReference type="ChEBI" id="CHEBI:29105"/>
    </ligand>
</feature>
<dbReference type="GO" id="GO:0019948">
    <property type="term" value="F:SUMO activating enzyme activity"/>
    <property type="evidence" value="ECO:0007669"/>
    <property type="project" value="UniProtKB-UniRule"/>
</dbReference>
<evidence type="ECO:0000259" key="19">
    <source>
        <dbReference type="Pfam" id="PF14732"/>
    </source>
</evidence>
<dbReference type="GO" id="GO:0005524">
    <property type="term" value="F:ATP binding"/>
    <property type="evidence" value="ECO:0007669"/>
    <property type="project" value="UniProtKB-UniRule"/>
</dbReference>
<dbReference type="GO" id="GO:0031510">
    <property type="term" value="C:SUMO activating enzyme complex"/>
    <property type="evidence" value="ECO:0007669"/>
    <property type="project" value="UniProtKB-UniRule"/>
</dbReference>